<proteinExistence type="inferred from homology"/>
<dbReference type="GO" id="GO:0016301">
    <property type="term" value="F:kinase activity"/>
    <property type="evidence" value="ECO:0007669"/>
    <property type="project" value="UniProtKB-KW"/>
</dbReference>
<comment type="similarity">
    <text evidence="3 19">In the N-terminal section; belongs to the NnrE/AIBP family.</text>
</comment>
<feature type="domain" description="YjeF N-terminal" evidence="21">
    <location>
        <begin position="10"/>
        <end position="212"/>
    </location>
</feature>
<comment type="function">
    <text evidence="14 19">Bifunctional enzyme that catalyzes the epimerization of the S- and R-forms of NAD(P)HX and the dehydration of the S-form of NAD(P)HX at the expense of ADP, which is converted to AMP. This allows the repair of both epimers of NAD(P)HX, a damaged form of NAD(P)H that is a result of enzymatic or heat-dependent hydration.</text>
</comment>
<dbReference type="RefSeq" id="WP_091025762.1">
    <property type="nucleotide sequence ID" value="NZ_BKAE01000020.1"/>
</dbReference>
<dbReference type="GO" id="GO:0046872">
    <property type="term" value="F:metal ion binding"/>
    <property type="evidence" value="ECO:0007669"/>
    <property type="project" value="UniProtKB-UniRule"/>
</dbReference>
<keyword evidence="22" id="KW-0418">Kinase</keyword>
<dbReference type="NCBIfam" id="TIGR00196">
    <property type="entry name" value="yjeF_cterm"/>
    <property type="match status" value="1"/>
</dbReference>
<evidence type="ECO:0000256" key="12">
    <source>
        <dbReference type="ARBA" id="ARBA00023239"/>
    </source>
</evidence>
<dbReference type="PROSITE" id="PS51385">
    <property type="entry name" value="YJEF_N"/>
    <property type="match status" value="1"/>
</dbReference>
<evidence type="ECO:0000256" key="13">
    <source>
        <dbReference type="ARBA" id="ARBA00023268"/>
    </source>
</evidence>
<keyword evidence="13" id="KW-0511">Multifunctional enzyme</keyword>
<keyword evidence="8 17" id="KW-0521">NADP</keyword>
<dbReference type="AlphaFoldDB" id="A0A1H0FVS3"/>
<comment type="catalytic activity">
    <reaction evidence="1 18 19">
        <text>(6R)-NADHX = (6S)-NADHX</text>
        <dbReference type="Rhea" id="RHEA:32215"/>
        <dbReference type="ChEBI" id="CHEBI:64074"/>
        <dbReference type="ChEBI" id="CHEBI:64075"/>
        <dbReference type="EC" id="5.1.99.6"/>
    </reaction>
</comment>
<feature type="binding site" evidence="17">
    <location>
        <begin position="380"/>
        <end position="384"/>
    </location>
    <ligand>
        <name>AMP</name>
        <dbReference type="ChEBI" id="CHEBI:456215"/>
    </ligand>
</feature>
<comment type="catalytic activity">
    <reaction evidence="15 17 19">
        <text>(6S)-NADHX + ADP = AMP + phosphate + NADH + H(+)</text>
        <dbReference type="Rhea" id="RHEA:32223"/>
        <dbReference type="ChEBI" id="CHEBI:15378"/>
        <dbReference type="ChEBI" id="CHEBI:43474"/>
        <dbReference type="ChEBI" id="CHEBI:57945"/>
        <dbReference type="ChEBI" id="CHEBI:64074"/>
        <dbReference type="ChEBI" id="CHEBI:456215"/>
        <dbReference type="ChEBI" id="CHEBI:456216"/>
        <dbReference type="EC" id="4.2.1.136"/>
    </reaction>
</comment>
<dbReference type="GO" id="GO:0110051">
    <property type="term" value="P:metabolite repair"/>
    <property type="evidence" value="ECO:0007669"/>
    <property type="project" value="TreeGrafter"/>
</dbReference>
<feature type="binding site" evidence="18">
    <location>
        <position position="155"/>
    </location>
    <ligand>
        <name>(6S)-NADPHX</name>
        <dbReference type="ChEBI" id="CHEBI:64076"/>
    </ligand>
</feature>
<comment type="catalytic activity">
    <reaction evidence="16 17 19">
        <text>(6S)-NADPHX + ADP = AMP + phosphate + NADPH + H(+)</text>
        <dbReference type="Rhea" id="RHEA:32235"/>
        <dbReference type="ChEBI" id="CHEBI:15378"/>
        <dbReference type="ChEBI" id="CHEBI:43474"/>
        <dbReference type="ChEBI" id="CHEBI:57783"/>
        <dbReference type="ChEBI" id="CHEBI:64076"/>
        <dbReference type="ChEBI" id="CHEBI:456215"/>
        <dbReference type="ChEBI" id="CHEBI:456216"/>
        <dbReference type="EC" id="4.2.1.136"/>
    </reaction>
</comment>
<dbReference type="InterPro" id="IPR004443">
    <property type="entry name" value="YjeF_N_dom"/>
</dbReference>
<keyword evidence="22" id="KW-0808">Transferase</keyword>
<feature type="binding site" evidence="18">
    <location>
        <position position="124"/>
    </location>
    <ligand>
        <name>K(+)</name>
        <dbReference type="ChEBI" id="CHEBI:29103"/>
    </ligand>
</feature>
<evidence type="ECO:0000256" key="7">
    <source>
        <dbReference type="ARBA" id="ARBA00022840"/>
    </source>
</evidence>
<comment type="similarity">
    <text evidence="4 19">In the C-terminal section; belongs to the NnrD/CARKD family.</text>
</comment>
<organism evidence="22 23">
    <name type="scientific">Nocardioides szechwanensis</name>
    <dbReference type="NCBI Taxonomy" id="1005944"/>
    <lineage>
        <taxon>Bacteria</taxon>
        <taxon>Bacillati</taxon>
        <taxon>Actinomycetota</taxon>
        <taxon>Actinomycetes</taxon>
        <taxon>Propionibacteriales</taxon>
        <taxon>Nocardioidaceae</taxon>
        <taxon>Nocardioides</taxon>
    </lineage>
</organism>
<evidence type="ECO:0000259" key="20">
    <source>
        <dbReference type="PROSITE" id="PS51383"/>
    </source>
</evidence>
<dbReference type="InterPro" id="IPR000631">
    <property type="entry name" value="CARKD"/>
</dbReference>
<comment type="cofactor">
    <cofactor evidence="17">
        <name>Mg(2+)</name>
        <dbReference type="ChEBI" id="CHEBI:18420"/>
    </cofactor>
</comment>
<gene>
    <name evidence="17" type="primary">nnrD</name>
    <name evidence="18" type="synonym">nnrE</name>
    <name evidence="22" type="ORF">SAMN05192576_3163</name>
</gene>
<feature type="binding site" evidence="17">
    <location>
        <position position="343"/>
    </location>
    <ligand>
        <name>(6S)-NADPHX</name>
        <dbReference type="ChEBI" id="CHEBI:64076"/>
    </ligand>
</feature>
<evidence type="ECO:0000256" key="19">
    <source>
        <dbReference type="PIRNR" id="PIRNR017184"/>
    </source>
</evidence>
<evidence type="ECO:0000259" key="21">
    <source>
        <dbReference type="PROSITE" id="PS51385"/>
    </source>
</evidence>
<evidence type="ECO:0000256" key="6">
    <source>
        <dbReference type="ARBA" id="ARBA00022741"/>
    </source>
</evidence>
<dbReference type="PANTHER" id="PTHR12592:SF0">
    <property type="entry name" value="ATP-DEPENDENT (S)-NAD(P)H-HYDRATE DEHYDRATASE"/>
    <property type="match status" value="1"/>
</dbReference>
<comment type="function">
    <text evidence="17">Catalyzes the dehydration of the S-form of NAD(P)HX at the expense of ADP, which is converted to AMP. Together with NAD(P)HX epimerase, which catalyzes the epimerization of the S- and R-forms, the enzyme allows the repair of both epimers of NAD(P)HX, a damaged form of NAD(P)H that is a result of enzymatic or heat-dependent hydration.</text>
</comment>
<keyword evidence="23" id="KW-1185">Reference proteome</keyword>
<comment type="similarity">
    <text evidence="17">Belongs to the NnrD/CARKD family.</text>
</comment>
<evidence type="ECO:0000256" key="14">
    <source>
        <dbReference type="ARBA" id="ARBA00025153"/>
    </source>
</evidence>
<dbReference type="STRING" id="1005944.SAMN05192576_3163"/>
<dbReference type="InterPro" id="IPR036652">
    <property type="entry name" value="YjeF_N_dom_sf"/>
</dbReference>
<dbReference type="CDD" id="cd01171">
    <property type="entry name" value="YXKO-related"/>
    <property type="match status" value="1"/>
</dbReference>
<dbReference type="PROSITE" id="PS51383">
    <property type="entry name" value="YJEF_C_3"/>
    <property type="match status" value="1"/>
</dbReference>
<evidence type="ECO:0000313" key="22">
    <source>
        <dbReference type="EMBL" id="SDN98753.1"/>
    </source>
</evidence>
<keyword evidence="9 18" id="KW-0630">Potassium</keyword>
<dbReference type="InterPro" id="IPR029056">
    <property type="entry name" value="Ribokinase-like"/>
</dbReference>
<reference evidence="22 23" key="1">
    <citation type="submission" date="2016-10" db="EMBL/GenBank/DDBJ databases">
        <authorList>
            <person name="de Groot N.N."/>
        </authorList>
    </citation>
    <scope>NUCLEOTIDE SEQUENCE [LARGE SCALE GENOMIC DNA]</scope>
    <source>
        <strain evidence="22 23">CGMCC 1.11147</strain>
    </source>
</reference>
<dbReference type="InterPro" id="IPR030677">
    <property type="entry name" value="Nnr"/>
</dbReference>
<feature type="binding site" evidence="18">
    <location>
        <position position="59"/>
    </location>
    <ligand>
        <name>K(+)</name>
        <dbReference type="ChEBI" id="CHEBI:29103"/>
    </ligand>
</feature>
<sequence length="471" mass="47169">MRYAHTVEQVRAAEETLLAQQPEGALMQRAAHGLAYAVLDLLGSAYGRRVLLLVGPGNNGGDALYAGAVLAGRGCAVEAWLVTDHTHVGGLEALRTAGGRVVCLSELPGALSGTQPPSAEVVIDGILGIGGRPGLPDAAIEALEHVRGIPLVAVDTPSGVDVDTGETPASHARADLTVTFGTHKVAHLVDPAASACGVVQLVDLGLHLPAADVESLQPADVARLLPRPGSDAHKYTRGVVGVRAGSTDYPGAGLLSVAGAASGLCGMVRYVGNADVAVRVRAAHPEVVGEGQVQAWVVGSGSGPDAARELAAALSDGVPTVIDADALAHVTGPVAPPTVLTPHAGELARMLGIDRGTIEARPLAHARDAADRYDAVVLLKGRHTLVAAPGGRVRVTTTGTPWLATAGAGDVLGGLIGALLAAGLDPFDAASVGSWLHGAAATLAGGGGPLSAGRVAEAIPDAVRRMGQSTP</sequence>
<evidence type="ECO:0000256" key="17">
    <source>
        <dbReference type="HAMAP-Rule" id="MF_01965"/>
    </source>
</evidence>
<comment type="similarity">
    <text evidence="18">Belongs to the NnrE/AIBP family.</text>
</comment>
<feature type="binding site" evidence="18">
    <location>
        <position position="158"/>
    </location>
    <ligand>
        <name>K(+)</name>
        <dbReference type="ChEBI" id="CHEBI:29103"/>
    </ligand>
</feature>
<dbReference type="SUPFAM" id="SSF53613">
    <property type="entry name" value="Ribokinase-like"/>
    <property type="match status" value="1"/>
</dbReference>
<comment type="catalytic activity">
    <reaction evidence="2 18 19">
        <text>(6R)-NADPHX = (6S)-NADPHX</text>
        <dbReference type="Rhea" id="RHEA:32227"/>
        <dbReference type="ChEBI" id="CHEBI:64076"/>
        <dbReference type="ChEBI" id="CHEBI:64077"/>
        <dbReference type="EC" id="5.1.99.6"/>
    </reaction>
</comment>
<evidence type="ECO:0000256" key="15">
    <source>
        <dbReference type="ARBA" id="ARBA00048238"/>
    </source>
</evidence>
<dbReference type="PIRSF" id="PIRSF017184">
    <property type="entry name" value="Nnr"/>
    <property type="match status" value="1"/>
</dbReference>
<comment type="cofactor">
    <cofactor evidence="18 19">
        <name>K(+)</name>
        <dbReference type="ChEBI" id="CHEBI:29103"/>
    </cofactor>
    <text evidence="18 19">Binds 1 potassium ion per subunit.</text>
</comment>
<evidence type="ECO:0000313" key="23">
    <source>
        <dbReference type="Proteomes" id="UP000199004"/>
    </source>
</evidence>
<evidence type="ECO:0000256" key="4">
    <source>
        <dbReference type="ARBA" id="ARBA00009524"/>
    </source>
</evidence>
<evidence type="ECO:0000256" key="1">
    <source>
        <dbReference type="ARBA" id="ARBA00000013"/>
    </source>
</evidence>
<feature type="domain" description="YjeF C-terminal" evidence="20">
    <location>
        <begin position="217"/>
        <end position="466"/>
    </location>
</feature>
<dbReference type="HAMAP" id="MF_01965">
    <property type="entry name" value="NADHX_dehydratase"/>
    <property type="match status" value="1"/>
</dbReference>
<dbReference type="GO" id="GO:0052855">
    <property type="term" value="F:ADP-dependent NAD(P)H-hydrate dehydratase activity"/>
    <property type="evidence" value="ECO:0007669"/>
    <property type="project" value="UniProtKB-UniRule"/>
</dbReference>
<comment type="function">
    <text evidence="18">Catalyzes the epimerization of the S- and R-forms of NAD(P)HX, a damaged form of NAD(P)H that is a result of enzymatic or heat-dependent hydration. This is a prerequisite for the S-specific NAD(P)H-hydrate dehydratase to allow the repair of both epimers of NAD(P)HX.</text>
</comment>
<feature type="binding site" evidence="17">
    <location>
        <position position="301"/>
    </location>
    <ligand>
        <name>(6S)-NADPHX</name>
        <dbReference type="ChEBI" id="CHEBI:64076"/>
    </ligand>
</feature>
<dbReference type="SUPFAM" id="SSF64153">
    <property type="entry name" value="YjeF N-terminal domain-like"/>
    <property type="match status" value="1"/>
</dbReference>
<evidence type="ECO:0000256" key="10">
    <source>
        <dbReference type="ARBA" id="ARBA00023027"/>
    </source>
</evidence>
<dbReference type="GO" id="GO:0052856">
    <property type="term" value="F:NAD(P)HX epimerase activity"/>
    <property type="evidence" value="ECO:0007669"/>
    <property type="project" value="UniProtKB-UniRule"/>
</dbReference>
<feature type="binding site" evidence="18">
    <location>
        <begin position="58"/>
        <end position="62"/>
    </location>
    <ligand>
        <name>(6S)-NADPHX</name>
        <dbReference type="ChEBI" id="CHEBI:64076"/>
    </ligand>
</feature>
<feature type="binding site" evidence="17">
    <location>
        <position position="252"/>
    </location>
    <ligand>
        <name>(6S)-NADPHX</name>
        <dbReference type="ChEBI" id="CHEBI:64076"/>
    </ligand>
</feature>
<keyword evidence="5 18" id="KW-0479">Metal-binding</keyword>
<keyword evidence="10 17" id="KW-0520">NAD</keyword>
<keyword evidence="12 17" id="KW-0456">Lyase</keyword>
<dbReference type="Pfam" id="PF01256">
    <property type="entry name" value="Carb_kinase"/>
    <property type="match status" value="1"/>
</dbReference>
<comment type="subunit">
    <text evidence="17">Homotetramer.</text>
</comment>
<keyword evidence="6 17" id="KW-0547">Nucleotide-binding</keyword>
<accession>A0A1H0FVS3</accession>
<dbReference type="EC" id="4.2.1.136" evidence="19"/>
<dbReference type="GO" id="GO:0005524">
    <property type="term" value="F:ATP binding"/>
    <property type="evidence" value="ECO:0007669"/>
    <property type="project" value="UniProtKB-UniRule"/>
</dbReference>
<evidence type="ECO:0000256" key="2">
    <source>
        <dbReference type="ARBA" id="ARBA00000909"/>
    </source>
</evidence>
<comment type="caution">
    <text evidence="18">Lacks conserved residue(s) required for the propagation of feature annotation.</text>
</comment>
<dbReference type="HAMAP" id="MF_01966">
    <property type="entry name" value="NADHX_epimerase"/>
    <property type="match status" value="1"/>
</dbReference>
<dbReference type="Gene3D" id="3.40.50.10260">
    <property type="entry name" value="YjeF N-terminal domain"/>
    <property type="match status" value="1"/>
</dbReference>
<dbReference type="OrthoDB" id="9806925at2"/>
<evidence type="ECO:0000256" key="11">
    <source>
        <dbReference type="ARBA" id="ARBA00023235"/>
    </source>
</evidence>
<evidence type="ECO:0000256" key="3">
    <source>
        <dbReference type="ARBA" id="ARBA00006001"/>
    </source>
</evidence>
<dbReference type="PANTHER" id="PTHR12592">
    <property type="entry name" value="ATP-DEPENDENT (S)-NAD(P)H-HYDRATE DEHYDRATASE FAMILY MEMBER"/>
    <property type="match status" value="1"/>
</dbReference>
<keyword evidence="11 18" id="KW-0413">Isomerase</keyword>
<dbReference type="Gene3D" id="3.40.1190.20">
    <property type="match status" value="1"/>
</dbReference>
<dbReference type="Pfam" id="PF03853">
    <property type="entry name" value="YjeF_N"/>
    <property type="match status" value="1"/>
</dbReference>
<dbReference type="EC" id="5.1.99.6" evidence="19"/>
<dbReference type="Proteomes" id="UP000199004">
    <property type="component" value="Unassembled WGS sequence"/>
</dbReference>
<feature type="binding site" evidence="17">
    <location>
        <position position="409"/>
    </location>
    <ligand>
        <name>AMP</name>
        <dbReference type="ChEBI" id="CHEBI:456215"/>
    </ligand>
</feature>
<dbReference type="GO" id="GO:0046496">
    <property type="term" value="P:nicotinamide nucleotide metabolic process"/>
    <property type="evidence" value="ECO:0007669"/>
    <property type="project" value="UniProtKB-UniRule"/>
</dbReference>
<protein>
    <recommendedName>
        <fullName evidence="19">Bifunctional NAD(P)H-hydrate repair enzyme</fullName>
    </recommendedName>
    <alternativeName>
        <fullName evidence="19">Nicotinamide nucleotide repair protein</fullName>
    </alternativeName>
    <domain>
        <recommendedName>
            <fullName evidence="19">ADP-dependent (S)-NAD(P)H-hydrate dehydratase</fullName>
            <ecNumber evidence="19">4.2.1.136</ecNumber>
        </recommendedName>
        <alternativeName>
            <fullName evidence="19">ADP-dependent NAD(P)HX dehydratase</fullName>
        </alternativeName>
    </domain>
    <domain>
        <recommendedName>
            <fullName evidence="19">NAD(P)H-hydrate epimerase</fullName>
            <ecNumber evidence="19">5.1.99.6</ecNumber>
        </recommendedName>
    </domain>
</protein>
<evidence type="ECO:0000256" key="18">
    <source>
        <dbReference type="HAMAP-Rule" id="MF_01966"/>
    </source>
</evidence>
<evidence type="ECO:0000256" key="9">
    <source>
        <dbReference type="ARBA" id="ARBA00022958"/>
    </source>
</evidence>
<evidence type="ECO:0000256" key="5">
    <source>
        <dbReference type="ARBA" id="ARBA00022723"/>
    </source>
</evidence>
<name>A0A1H0FVS3_9ACTN</name>
<keyword evidence="7 17" id="KW-0067">ATP-binding</keyword>
<evidence type="ECO:0000256" key="8">
    <source>
        <dbReference type="ARBA" id="ARBA00022857"/>
    </source>
</evidence>
<feature type="binding site" evidence="17">
    <location>
        <position position="410"/>
    </location>
    <ligand>
        <name>(6S)-NADPHX</name>
        <dbReference type="ChEBI" id="CHEBI:64076"/>
    </ligand>
</feature>
<evidence type="ECO:0000256" key="16">
    <source>
        <dbReference type="ARBA" id="ARBA00049209"/>
    </source>
</evidence>
<dbReference type="EMBL" id="FNIC01000005">
    <property type="protein sequence ID" value="SDN98753.1"/>
    <property type="molecule type" value="Genomic_DNA"/>
</dbReference>